<dbReference type="AlphaFoldDB" id="A0ABD2QDD9"/>
<dbReference type="EMBL" id="JBJKFK010000410">
    <property type="protein sequence ID" value="KAL3317242.1"/>
    <property type="molecule type" value="Genomic_DNA"/>
</dbReference>
<comment type="caution">
    <text evidence="10">The sequence shown here is derived from an EMBL/GenBank/DDBJ whole genome shotgun (WGS) entry which is preliminary data.</text>
</comment>
<dbReference type="GO" id="GO:0006914">
    <property type="term" value="P:autophagy"/>
    <property type="evidence" value="ECO:0007669"/>
    <property type="project" value="UniProtKB-KW"/>
</dbReference>
<evidence type="ECO:0000256" key="1">
    <source>
        <dbReference type="ARBA" id="ARBA00004496"/>
    </source>
</evidence>
<organism evidence="10 11">
    <name type="scientific">Cichlidogyrus casuarinus</name>
    <dbReference type="NCBI Taxonomy" id="1844966"/>
    <lineage>
        <taxon>Eukaryota</taxon>
        <taxon>Metazoa</taxon>
        <taxon>Spiralia</taxon>
        <taxon>Lophotrochozoa</taxon>
        <taxon>Platyhelminthes</taxon>
        <taxon>Monogenea</taxon>
        <taxon>Monopisthocotylea</taxon>
        <taxon>Dactylogyridea</taxon>
        <taxon>Ancyrocephalidae</taxon>
        <taxon>Cichlidogyrus</taxon>
    </lineage>
</organism>
<evidence type="ECO:0000256" key="2">
    <source>
        <dbReference type="ARBA" id="ARBA00007683"/>
    </source>
</evidence>
<keyword evidence="4" id="KW-0813">Transport</keyword>
<protein>
    <recommendedName>
        <fullName evidence="3">Ubiquitin-like-conjugating enzyme ATG3</fullName>
    </recommendedName>
    <alternativeName>
        <fullName evidence="9">Autophagy-related protein 3</fullName>
    </alternativeName>
</protein>
<evidence type="ECO:0000313" key="11">
    <source>
        <dbReference type="Proteomes" id="UP001626550"/>
    </source>
</evidence>
<evidence type="ECO:0000256" key="5">
    <source>
        <dbReference type="ARBA" id="ARBA00022490"/>
    </source>
</evidence>
<sequence length="294" mass="33850">MDSIRQTAHRKFLEFADKYSPVLKDSQFRTLGTITPEEFVISGDFLVHHFPTWKWGIGDEANRRTFLPSNKQYLFTKNVPCYKRLNQINCEDISCENLVEGEDGWIETSHLIESIEEDSKQPDDTEMDCRCNDSASDEEPADMDAIMESGLLDDPCEVEKLTIKPASTSKEDALVKTRTYDLFITYDNYYKTPRLWLTGYDENGKPLEETQMYEDISQDHANKTVTFEKNLHLGQRLPSIHPCKQAEIMKKLISTAAEGGSEIDVTQYLMIFLKFVSAVIPTIEYDFTRDFTLS</sequence>
<keyword evidence="11" id="KW-1185">Reference proteome</keyword>
<evidence type="ECO:0000256" key="6">
    <source>
        <dbReference type="ARBA" id="ARBA00022786"/>
    </source>
</evidence>
<evidence type="ECO:0000256" key="9">
    <source>
        <dbReference type="ARBA" id="ARBA00034553"/>
    </source>
</evidence>
<evidence type="ECO:0000256" key="3">
    <source>
        <dbReference type="ARBA" id="ARBA00017573"/>
    </source>
</evidence>
<dbReference type="GO" id="GO:0005737">
    <property type="term" value="C:cytoplasm"/>
    <property type="evidence" value="ECO:0007669"/>
    <property type="project" value="UniProtKB-SubCell"/>
</dbReference>
<name>A0ABD2QDD9_9PLAT</name>
<dbReference type="InterPro" id="IPR007135">
    <property type="entry name" value="Atg3/Atg10"/>
</dbReference>
<dbReference type="Gene3D" id="3.30.1460.50">
    <property type="match status" value="1"/>
</dbReference>
<evidence type="ECO:0000256" key="4">
    <source>
        <dbReference type="ARBA" id="ARBA00022448"/>
    </source>
</evidence>
<dbReference type="GO" id="GO:0015031">
    <property type="term" value="P:protein transport"/>
    <property type="evidence" value="ECO:0007669"/>
    <property type="project" value="UniProtKB-KW"/>
</dbReference>
<keyword evidence="8" id="KW-0072">Autophagy</keyword>
<keyword evidence="7" id="KW-0653">Protein transport</keyword>
<gene>
    <name evidence="10" type="primary">ATG3</name>
    <name evidence="10" type="ORF">Ciccas_004107</name>
</gene>
<dbReference type="GO" id="GO:0019787">
    <property type="term" value="F:ubiquitin-like protein transferase activity"/>
    <property type="evidence" value="ECO:0007669"/>
    <property type="project" value="UniProtKB-ARBA"/>
</dbReference>
<evidence type="ECO:0000313" key="10">
    <source>
        <dbReference type="EMBL" id="KAL3317242.1"/>
    </source>
</evidence>
<accession>A0ABD2QDD9</accession>
<evidence type="ECO:0000256" key="7">
    <source>
        <dbReference type="ARBA" id="ARBA00022927"/>
    </source>
</evidence>
<proteinExistence type="inferred from homology"/>
<keyword evidence="5" id="KW-0963">Cytoplasm</keyword>
<dbReference type="Pfam" id="PF03987">
    <property type="entry name" value="Autophagy_act_C"/>
    <property type="match status" value="1"/>
</dbReference>
<dbReference type="PANTHER" id="PTHR12866:SF2">
    <property type="entry name" value="UBIQUITIN-LIKE-CONJUGATING ENZYME ATG3"/>
    <property type="match status" value="1"/>
</dbReference>
<comment type="similarity">
    <text evidence="2">Belongs to the ATG3 family.</text>
</comment>
<dbReference type="Proteomes" id="UP001626550">
    <property type="component" value="Unassembled WGS sequence"/>
</dbReference>
<evidence type="ECO:0000256" key="8">
    <source>
        <dbReference type="ARBA" id="ARBA00023006"/>
    </source>
</evidence>
<comment type="subcellular location">
    <subcellularLocation>
        <location evidence="1">Cytoplasm</location>
    </subcellularLocation>
</comment>
<dbReference type="PANTHER" id="PTHR12866">
    <property type="entry name" value="UBIQUITIN-LIKE-CONJUGATING ENZYME ATG3"/>
    <property type="match status" value="1"/>
</dbReference>
<keyword evidence="6" id="KW-0833">Ubl conjugation pathway</keyword>
<reference evidence="10 11" key="1">
    <citation type="submission" date="2024-11" db="EMBL/GenBank/DDBJ databases">
        <title>Adaptive evolution of stress response genes in parasites aligns with host niche diversity.</title>
        <authorList>
            <person name="Hahn C."/>
            <person name="Resl P."/>
        </authorList>
    </citation>
    <scope>NUCLEOTIDE SEQUENCE [LARGE SCALE GENOMIC DNA]</scope>
    <source>
        <strain evidence="10">EGGRZ-B1_66</strain>
        <tissue evidence="10">Body</tissue>
    </source>
</reference>